<accession>A0A8S1DN06</accession>
<evidence type="ECO:0000313" key="3">
    <source>
        <dbReference type="Proteomes" id="UP000494165"/>
    </source>
</evidence>
<sequence>MSTETKKTDSVHLHEVAVIWDENGPPRLGYSQGLDFYYARYSPPINPTYSTSKPACNNISGQSRVLGSRSQEERVQRLHNDQDFRSTSL</sequence>
<evidence type="ECO:0000256" key="1">
    <source>
        <dbReference type="SAM" id="MobiDB-lite"/>
    </source>
</evidence>
<gene>
    <name evidence="2" type="ORF">CLODIP_2_CD03916</name>
</gene>
<keyword evidence="3" id="KW-1185">Reference proteome</keyword>
<name>A0A8S1DN06_9INSE</name>
<reference evidence="2 3" key="1">
    <citation type="submission" date="2020-04" db="EMBL/GenBank/DDBJ databases">
        <authorList>
            <person name="Alioto T."/>
            <person name="Alioto T."/>
            <person name="Gomez Garrido J."/>
        </authorList>
    </citation>
    <scope>NUCLEOTIDE SEQUENCE [LARGE SCALE GENOMIC DNA]</scope>
</reference>
<feature type="compositionally biased region" description="Basic and acidic residues" evidence="1">
    <location>
        <begin position="70"/>
        <end position="89"/>
    </location>
</feature>
<dbReference type="Proteomes" id="UP000494165">
    <property type="component" value="Unassembled WGS sequence"/>
</dbReference>
<dbReference type="EMBL" id="CADEPI010000314">
    <property type="protein sequence ID" value="CAB3383565.1"/>
    <property type="molecule type" value="Genomic_DNA"/>
</dbReference>
<dbReference type="AlphaFoldDB" id="A0A8S1DN06"/>
<feature type="region of interest" description="Disordered" evidence="1">
    <location>
        <begin position="47"/>
        <end position="89"/>
    </location>
</feature>
<comment type="caution">
    <text evidence="2">The sequence shown here is derived from an EMBL/GenBank/DDBJ whole genome shotgun (WGS) entry which is preliminary data.</text>
</comment>
<organism evidence="2 3">
    <name type="scientific">Cloeon dipterum</name>
    <dbReference type="NCBI Taxonomy" id="197152"/>
    <lineage>
        <taxon>Eukaryota</taxon>
        <taxon>Metazoa</taxon>
        <taxon>Ecdysozoa</taxon>
        <taxon>Arthropoda</taxon>
        <taxon>Hexapoda</taxon>
        <taxon>Insecta</taxon>
        <taxon>Pterygota</taxon>
        <taxon>Palaeoptera</taxon>
        <taxon>Ephemeroptera</taxon>
        <taxon>Pisciforma</taxon>
        <taxon>Baetidae</taxon>
        <taxon>Cloeon</taxon>
    </lineage>
</organism>
<feature type="compositionally biased region" description="Polar residues" evidence="1">
    <location>
        <begin position="47"/>
        <end position="69"/>
    </location>
</feature>
<proteinExistence type="predicted"/>
<protein>
    <submittedName>
        <fullName evidence="2">Uncharacterized protein</fullName>
    </submittedName>
</protein>
<evidence type="ECO:0000313" key="2">
    <source>
        <dbReference type="EMBL" id="CAB3383565.1"/>
    </source>
</evidence>